<dbReference type="Proteomes" id="UP000518904">
    <property type="component" value="Unassembled WGS sequence"/>
</dbReference>
<dbReference type="EMBL" id="JABCLB010001328">
    <property type="protein sequence ID" value="NMU84012.1"/>
    <property type="molecule type" value="Genomic_DNA"/>
</dbReference>
<gene>
    <name evidence="1" type="ORF">HKB16_14080</name>
</gene>
<name>A0A7Y0SIE0_VIBPH</name>
<reference evidence="1 2" key="1">
    <citation type="submission" date="2020-04" db="EMBL/GenBank/DDBJ databases">
        <title>Whole-genome sequencing of Vibrio spp. from China reveals different genetic environments of blaCTX-M-14 among diverse lineages.</title>
        <authorList>
            <person name="Zheng Z."/>
            <person name="Ye L."/>
            <person name="Chen S."/>
        </authorList>
    </citation>
    <scope>NUCLEOTIDE SEQUENCE [LARGE SCALE GENOMIC DNA]</scope>
    <source>
        <strain evidence="1 2">Vb0551</strain>
    </source>
</reference>
<dbReference type="InterPro" id="IPR021874">
    <property type="entry name" value="Phage_Mu_Gp27"/>
</dbReference>
<proteinExistence type="predicted"/>
<comment type="caution">
    <text evidence="1">The sequence shown here is derived from an EMBL/GenBank/DDBJ whole genome shotgun (WGS) entry which is preliminary data.</text>
</comment>
<organism evidence="1 2">
    <name type="scientific">Vibrio parahaemolyticus</name>
    <dbReference type="NCBI Taxonomy" id="670"/>
    <lineage>
        <taxon>Bacteria</taxon>
        <taxon>Pseudomonadati</taxon>
        <taxon>Pseudomonadota</taxon>
        <taxon>Gammaproteobacteria</taxon>
        <taxon>Vibrionales</taxon>
        <taxon>Vibrionaceae</taxon>
        <taxon>Vibrio</taxon>
    </lineage>
</organism>
<protein>
    <submittedName>
        <fullName evidence="1">DUF3486 family protein</fullName>
    </submittedName>
</protein>
<accession>A0A7Y0SIE0</accession>
<dbReference type="RefSeq" id="WP_141179935.1">
    <property type="nucleotide sequence ID" value="NZ_CP041202.1"/>
</dbReference>
<dbReference type="Pfam" id="PF11985">
    <property type="entry name" value="Phage_Mu_Gp27"/>
    <property type="match status" value="1"/>
</dbReference>
<sequence length="193" mass="22088">MSDSKKHTKHRVSKIDQLPDELKSQLNMLLRDGRMSQERIRTLINDEIDQKGISEDSEYIKRNAMSRYAQSFRKGMERYAQAQELTKQWVGQFGEMPQTDISRALIEIGKSHIFEFQMDKLEENKPIDPKTMGQLALAIKRLQEAQTGSVKLEQEIRKQAFTEAADKAEAVAKKAGMTSDTVKMLKAELLGIE</sequence>
<dbReference type="AlphaFoldDB" id="A0A7Y0SIE0"/>
<evidence type="ECO:0000313" key="2">
    <source>
        <dbReference type="Proteomes" id="UP000518904"/>
    </source>
</evidence>
<evidence type="ECO:0000313" key="1">
    <source>
        <dbReference type="EMBL" id="NMU84012.1"/>
    </source>
</evidence>